<gene>
    <name evidence="1" type="ORF">IAB44_04615</name>
</gene>
<evidence type="ECO:0000313" key="2">
    <source>
        <dbReference type="Proteomes" id="UP000823935"/>
    </source>
</evidence>
<evidence type="ECO:0000313" key="1">
    <source>
        <dbReference type="EMBL" id="HIS30821.1"/>
    </source>
</evidence>
<dbReference type="Pfam" id="PF10050">
    <property type="entry name" value="DUF2284"/>
    <property type="match status" value="1"/>
</dbReference>
<dbReference type="EMBL" id="DVIQ01000023">
    <property type="protein sequence ID" value="HIS30821.1"/>
    <property type="molecule type" value="Genomic_DNA"/>
</dbReference>
<sequence>MERMTREEIEKKLTALAKEQGFDHTAFLPVKDLVFVEEYRKYCEDNLCGNYGKLKNCPPICGTPAQMKERACRYETAFIMQTICEVDVYDEKATKALKHRHNQMTQAVTAAMEAQGVEGLTMSAGPTRDSACMSAYCVDAAKMAEACGMEYWLGDKKAAFFSQFLF</sequence>
<accession>A0A9D1ESB0</accession>
<organism evidence="1 2">
    <name type="scientific">Candidatus Limivivens intestinipullorum</name>
    <dbReference type="NCBI Taxonomy" id="2840858"/>
    <lineage>
        <taxon>Bacteria</taxon>
        <taxon>Bacillati</taxon>
        <taxon>Bacillota</taxon>
        <taxon>Clostridia</taxon>
        <taxon>Lachnospirales</taxon>
        <taxon>Lachnospiraceae</taxon>
        <taxon>Lachnospiraceae incertae sedis</taxon>
        <taxon>Candidatus Limivivens</taxon>
    </lineage>
</organism>
<reference evidence="1" key="2">
    <citation type="journal article" date="2021" name="PeerJ">
        <title>Extensive microbial diversity within the chicken gut microbiome revealed by metagenomics and culture.</title>
        <authorList>
            <person name="Gilroy R."/>
            <person name="Ravi A."/>
            <person name="Getino M."/>
            <person name="Pursley I."/>
            <person name="Horton D.L."/>
            <person name="Alikhan N.F."/>
            <person name="Baker D."/>
            <person name="Gharbi K."/>
            <person name="Hall N."/>
            <person name="Watson M."/>
            <person name="Adriaenssens E.M."/>
            <person name="Foster-Nyarko E."/>
            <person name="Jarju S."/>
            <person name="Secka A."/>
            <person name="Antonio M."/>
            <person name="Oren A."/>
            <person name="Chaudhuri R.R."/>
            <person name="La Ragione R."/>
            <person name="Hildebrand F."/>
            <person name="Pallen M.J."/>
        </authorList>
    </citation>
    <scope>NUCLEOTIDE SEQUENCE</scope>
    <source>
        <strain evidence="1">CHK190-19873</strain>
    </source>
</reference>
<name>A0A9D1ESB0_9FIRM</name>
<dbReference type="AlphaFoldDB" id="A0A9D1ESB0"/>
<dbReference type="InterPro" id="IPR019271">
    <property type="entry name" value="DUF2284_metal-binding"/>
</dbReference>
<protein>
    <submittedName>
        <fullName evidence="1">DUF2284 domain-containing protein</fullName>
    </submittedName>
</protein>
<comment type="caution">
    <text evidence="1">The sequence shown here is derived from an EMBL/GenBank/DDBJ whole genome shotgun (WGS) entry which is preliminary data.</text>
</comment>
<reference evidence="1" key="1">
    <citation type="submission" date="2020-10" db="EMBL/GenBank/DDBJ databases">
        <authorList>
            <person name="Gilroy R."/>
        </authorList>
    </citation>
    <scope>NUCLEOTIDE SEQUENCE</scope>
    <source>
        <strain evidence="1">CHK190-19873</strain>
    </source>
</reference>
<dbReference type="Proteomes" id="UP000823935">
    <property type="component" value="Unassembled WGS sequence"/>
</dbReference>
<proteinExistence type="predicted"/>